<dbReference type="EMBL" id="SAYK01000008">
    <property type="protein sequence ID" value="TXJ59657.1"/>
    <property type="molecule type" value="Genomic_DNA"/>
</dbReference>
<keyword evidence="1" id="KW-0812">Transmembrane</keyword>
<comment type="caution">
    <text evidence="2">The sequence shown here is derived from an EMBL/GenBank/DDBJ whole genome shotgun (WGS) entry which is preliminary data.</text>
</comment>
<evidence type="ECO:0000313" key="2">
    <source>
        <dbReference type="EMBL" id="TXJ59657.1"/>
    </source>
</evidence>
<protein>
    <submittedName>
        <fullName evidence="2">M23 family peptidase</fullName>
    </submittedName>
</protein>
<evidence type="ECO:0000313" key="3">
    <source>
        <dbReference type="Proteomes" id="UP000322188"/>
    </source>
</evidence>
<reference evidence="2 3" key="1">
    <citation type="journal article" date="1992" name="Lakartidningen">
        <title>[Penicillin V and not amoxicillin is the first choice preparation in acute otitis].</title>
        <authorList>
            <person name="Kamme C."/>
            <person name="Lundgren K."/>
            <person name="Prellner K."/>
        </authorList>
    </citation>
    <scope>NUCLEOTIDE SEQUENCE [LARGE SCALE GENOMIC DNA]</scope>
    <source>
        <strain evidence="2 3">PC2022III</strain>
    </source>
</reference>
<accession>A0A5C8GCS5</accession>
<sequence length="52" mass="6188">MKKGNNERSILLFYNDDEKGIRLPINNFIILYLLLIFSSLVYTGIDAYYRQK</sequence>
<name>A0A5C8GCS5_9SPIR</name>
<keyword evidence="1" id="KW-0472">Membrane</keyword>
<feature type="non-terminal residue" evidence="2">
    <location>
        <position position="52"/>
    </location>
</feature>
<keyword evidence="1" id="KW-1133">Transmembrane helix</keyword>
<dbReference type="Proteomes" id="UP000322188">
    <property type="component" value="Unassembled WGS sequence"/>
</dbReference>
<dbReference type="AlphaFoldDB" id="A0A5C8GCS5"/>
<feature type="transmembrane region" description="Helical" evidence="1">
    <location>
        <begin position="29"/>
        <end position="49"/>
    </location>
</feature>
<evidence type="ECO:0000256" key="1">
    <source>
        <dbReference type="SAM" id="Phobius"/>
    </source>
</evidence>
<gene>
    <name evidence="2" type="ORF">EPJ74_09080</name>
</gene>
<proteinExistence type="predicted"/>
<organism evidence="2 3">
    <name type="scientific">Brachyspira aalborgi</name>
    <dbReference type="NCBI Taxonomy" id="29522"/>
    <lineage>
        <taxon>Bacteria</taxon>
        <taxon>Pseudomonadati</taxon>
        <taxon>Spirochaetota</taxon>
        <taxon>Spirochaetia</taxon>
        <taxon>Brachyspirales</taxon>
        <taxon>Brachyspiraceae</taxon>
        <taxon>Brachyspira</taxon>
    </lineage>
</organism>